<accession>A0A074WUQ2</accession>
<dbReference type="EMBL" id="KL584705">
    <property type="protein sequence ID" value="KEQ75259.1"/>
    <property type="molecule type" value="Genomic_DNA"/>
</dbReference>
<dbReference type="HOGENOM" id="CLU_1175207_0_0_1"/>
<dbReference type="AlphaFoldDB" id="A0A074WUQ2"/>
<name>A0A074WUQ2_9PEZI</name>
<dbReference type="Proteomes" id="UP000027730">
    <property type="component" value="Unassembled WGS sequence"/>
</dbReference>
<sequence length="236" mass="25185">MALDPAVEPFVPTMSPPKSPRAERAAKVITKRTYGPEDGYSFRVEETFIQRRIKTPPPPVVRKGPRPAPPHLRFLKNTSTQEMKTDAGSIKDPAKPNNTSDTSPLQTTTGNLHAMTECAKDPSPSAMTNNAKTSSPLRANTAPNQPKDRSATAATTCTIPTPRYSSDPDGGVELPPHIDTANARGIVFGGEVDDDKGDNCNDRPEADALLEATNQVTSEGCDSDPLVSALDCCNSS</sequence>
<evidence type="ECO:0000313" key="2">
    <source>
        <dbReference type="EMBL" id="KEQ75259.1"/>
    </source>
</evidence>
<evidence type="ECO:0000256" key="1">
    <source>
        <dbReference type="SAM" id="MobiDB-lite"/>
    </source>
</evidence>
<reference evidence="2 3" key="1">
    <citation type="journal article" date="2014" name="BMC Genomics">
        <title>Genome sequencing of four Aureobasidium pullulans varieties: biotechnological potential, stress tolerance, and description of new species.</title>
        <authorList>
            <person name="Gostin Ar C."/>
            <person name="Ohm R.A."/>
            <person name="Kogej T."/>
            <person name="Sonjak S."/>
            <person name="Turk M."/>
            <person name="Zajc J."/>
            <person name="Zalar P."/>
            <person name="Grube M."/>
            <person name="Sun H."/>
            <person name="Han J."/>
            <person name="Sharma A."/>
            <person name="Chiniquy J."/>
            <person name="Ngan C.Y."/>
            <person name="Lipzen A."/>
            <person name="Barry K."/>
            <person name="Grigoriev I.V."/>
            <person name="Gunde-Cimerman N."/>
        </authorList>
    </citation>
    <scope>NUCLEOTIDE SEQUENCE [LARGE SCALE GENOMIC DNA]</scope>
    <source>
        <strain evidence="2 3">CBS 147.97</strain>
    </source>
</reference>
<protein>
    <submittedName>
        <fullName evidence="2">Uncharacterized protein</fullName>
    </submittedName>
</protein>
<dbReference type="GeneID" id="25413234"/>
<organism evidence="2 3">
    <name type="scientific">Aureobasidium namibiae CBS 147.97</name>
    <dbReference type="NCBI Taxonomy" id="1043004"/>
    <lineage>
        <taxon>Eukaryota</taxon>
        <taxon>Fungi</taxon>
        <taxon>Dikarya</taxon>
        <taxon>Ascomycota</taxon>
        <taxon>Pezizomycotina</taxon>
        <taxon>Dothideomycetes</taxon>
        <taxon>Dothideomycetidae</taxon>
        <taxon>Dothideales</taxon>
        <taxon>Saccotheciaceae</taxon>
        <taxon>Aureobasidium</taxon>
    </lineage>
</organism>
<feature type="compositionally biased region" description="Polar residues" evidence="1">
    <location>
        <begin position="125"/>
        <end position="144"/>
    </location>
</feature>
<proteinExistence type="predicted"/>
<evidence type="ECO:0000313" key="3">
    <source>
        <dbReference type="Proteomes" id="UP000027730"/>
    </source>
</evidence>
<gene>
    <name evidence="2" type="ORF">M436DRAFT_61678</name>
</gene>
<feature type="compositionally biased region" description="Pro residues" evidence="1">
    <location>
        <begin position="55"/>
        <end position="70"/>
    </location>
</feature>
<feature type="region of interest" description="Disordered" evidence="1">
    <location>
        <begin position="49"/>
        <end position="178"/>
    </location>
</feature>
<feature type="compositionally biased region" description="Polar residues" evidence="1">
    <location>
        <begin position="96"/>
        <end position="111"/>
    </location>
</feature>
<dbReference type="RefSeq" id="XP_013429647.1">
    <property type="nucleotide sequence ID" value="XM_013574193.1"/>
</dbReference>
<feature type="region of interest" description="Disordered" evidence="1">
    <location>
        <begin position="1"/>
        <end position="25"/>
    </location>
</feature>
<keyword evidence="3" id="KW-1185">Reference proteome</keyword>